<keyword evidence="1" id="KW-0812">Transmembrane</keyword>
<gene>
    <name evidence="3" type="ORF">PPENT_87.1.T0300098</name>
</gene>
<organism evidence="3 4">
    <name type="scientific">Paramecium pentaurelia</name>
    <dbReference type="NCBI Taxonomy" id="43138"/>
    <lineage>
        <taxon>Eukaryota</taxon>
        <taxon>Sar</taxon>
        <taxon>Alveolata</taxon>
        <taxon>Ciliophora</taxon>
        <taxon>Intramacronucleata</taxon>
        <taxon>Oligohymenophorea</taxon>
        <taxon>Peniculida</taxon>
        <taxon>Parameciidae</taxon>
        <taxon>Paramecium</taxon>
    </lineage>
</organism>
<protein>
    <recommendedName>
        <fullName evidence="5">Transmembrane protein</fullName>
    </recommendedName>
</protein>
<feature type="signal peptide" evidence="2">
    <location>
        <begin position="1"/>
        <end position="16"/>
    </location>
</feature>
<accession>A0A8S1TU55</accession>
<keyword evidence="4" id="KW-1185">Reference proteome</keyword>
<dbReference type="OrthoDB" id="285979at2759"/>
<feature type="chain" id="PRO_5035882138" description="Transmembrane protein" evidence="2">
    <location>
        <begin position="17"/>
        <end position="528"/>
    </location>
</feature>
<evidence type="ECO:0000313" key="3">
    <source>
        <dbReference type="EMBL" id="CAD8157331.1"/>
    </source>
</evidence>
<proteinExistence type="predicted"/>
<dbReference type="Proteomes" id="UP000689195">
    <property type="component" value="Unassembled WGS sequence"/>
</dbReference>
<evidence type="ECO:0000256" key="1">
    <source>
        <dbReference type="SAM" id="Phobius"/>
    </source>
</evidence>
<sequence length="528" mass="61897">MNKIIILSLMTAYVVANNFNYYRTCSKAVCAVPYQTCQNDHACQQTLAICEEKCSSGQENCLETCLFSSNSLTVQKLALCSLNNMCMNSVLCQNDITCPITCKEPAKLGNDKCSTPQAYATQECISEFLIQIGREECAERNCVCKTVASLDIFIAGCNNLSIKKDNVSIIRVKRIIRNYSLSIELNKVLKEKNQNIIYHLRLKMNKKNIELVEELRQRNSRLIVIKYYKNEQAIIIVSFVAYIRKIKILKNNFQAQLGISQIEQEFNLICYYLQKNLQKELSNKETILGRLSNGLDDANILINQLKKNIHDIEPNLYNKIIEQSQINTDQKIQIQIFEQILLKQEIQIQNLVNIQELKNQIQLYWKKIRGKFLQHRLILKNQLLEINQLETPAKRFIYKANEISDIEVQVYKYFILTLSQPQETFKIIRYQQDLQIYKKIILSILTDHFQLHLKLNYKTFKQNEITLIIYFIIFTYLKIIQMLIQVLIENRELIYIYFLQIRCNDNDNLCYIQIKKTINSMSCEIQAN</sequence>
<keyword evidence="1" id="KW-0472">Membrane</keyword>
<dbReference type="AlphaFoldDB" id="A0A8S1TU55"/>
<comment type="caution">
    <text evidence="3">The sequence shown here is derived from an EMBL/GenBank/DDBJ whole genome shotgun (WGS) entry which is preliminary data.</text>
</comment>
<evidence type="ECO:0000256" key="2">
    <source>
        <dbReference type="SAM" id="SignalP"/>
    </source>
</evidence>
<feature type="transmembrane region" description="Helical" evidence="1">
    <location>
        <begin position="467"/>
        <end position="488"/>
    </location>
</feature>
<dbReference type="EMBL" id="CAJJDO010000030">
    <property type="protein sequence ID" value="CAD8157331.1"/>
    <property type="molecule type" value="Genomic_DNA"/>
</dbReference>
<name>A0A8S1TU55_9CILI</name>
<reference evidence="3" key="1">
    <citation type="submission" date="2021-01" db="EMBL/GenBank/DDBJ databases">
        <authorList>
            <consortium name="Genoscope - CEA"/>
            <person name="William W."/>
        </authorList>
    </citation>
    <scope>NUCLEOTIDE SEQUENCE</scope>
</reference>
<keyword evidence="1" id="KW-1133">Transmembrane helix</keyword>
<keyword evidence="2" id="KW-0732">Signal</keyword>
<evidence type="ECO:0008006" key="5">
    <source>
        <dbReference type="Google" id="ProtNLM"/>
    </source>
</evidence>
<evidence type="ECO:0000313" key="4">
    <source>
        <dbReference type="Proteomes" id="UP000689195"/>
    </source>
</evidence>